<name>A0AAJ0AD02_9PEZI</name>
<dbReference type="GeneID" id="85460604"/>
<dbReference type="RefSeq" id="XP_060424126.1">
    <property type="nucleotide sequence ID" value="XM_060576078.1"/>
</dbReference>
<proteinExistence type="predicted"/>
<feature type="region of interest" description="Disordered" evidence="1">
    <location>
        <begin position="668"/>
        <end position="776"/>
    </location>
</feature>
<accession>A0AAJ0AD02</accession>
<feature type="region of interest" description="Disordered" evidence="1">
    <location>
        <begin position="57"/>
        <end position="143"/>
    </location>
</feature>
<feature type="region of interest" description="Disordered" evidence="1">
    <location>
        <begin position="1"/>
        <end position="33"/>
    </location>
</feature>
<feature type="compositionally biased region" description="Low complexity" evidence="1">
    <location>
        <begin position="758"/>
        <end position="773"/>
    </location>
</feature>
<dbReference type="Proteomes" id="UP001224890">
    <property type="component" value="Unassembled WGS sequence"/>
</dbReference>
<keyword evidence="3" id="KW-1185">Reference proteome</keyword>
<dbReference type="EMBL" id="JAHMHR010000061">
    <property type="protein sequence ID" value="KAK1659362.1"/>
    <property type="molecule type" value="Genomic_DNA"/>
</dbReference>
<feature type="compositionally biased region" description="Basic and acidic residues" evidence="1">
    <location>
        <begin position="692"/>
        <end position="706"/>
    </location>
</feature>
<evidence type="ECO:0000313" key="3">
    <source>
        <dbReference type="Proteomes" id="UP001224890"/>
    </source>
</evidence>
<feature type="compositionally biased region" description="Basic residues" evidence="1">
    <location>
        <begin position="682"/>
        <end position="691"/>
    </location>
</feature>
<feature type="compositionally biased region" description="Basic and acidic residues" evidence="1">
    <location>
        <begin position="745"/>
        <end position="757"/>
    </location>
</feature>
<protein>
    <submittedName>
        <fullName evidence="2">Uncharacterized protein</fullName>
    </submittedName>
</protein>
<evidence type="ECO:0000256" key="1">
    <source>
        <dbReference type="SAM" id="MobiDB-lite"/>
    </source>
</evidence>
<feature type="compositionally biased region" description="Polar residues" evidence="1">
    <location>
        <begin position="115"/>
        <end position="124"/>
    </location>
</feature>
<feature type="compositionally biased region" description="Basic residues" evidence="1">
    <location>
        <begin position="92"/>
        <end position="103"/>
    </location>
</feature>
<organism evidence="2 3">
    <name type="scientific">Colletotrichum godetiae</name>
    <dbReference type="NCBI Taxonomy" id="1209918"/>
    <lineage>
        <taxon>Eukaryota</taxon>
        <taxon>Fungi</taxon>
        <taxon>Dikarya</taxon>
        <taxon>Ascomycota</taxon>
        <taxon>Pezizomycotina</taxon>
        <taxon>Sordariomycetes</taxon>
        <taxon>Hypocreomycetidae</taxon>
        <taxon>Glomerellales</taxon>
        <taxon>Glomerellaceae</taxon>
        <taxon>Colletotrichum</taxon>
        <taxon>Colletotrichum acutatum species complex</taxon>
    </lineage>
</organism>
<feature type="compositionally biased region" description="Polar residues" evidence="1">
    <location>
        <begin position="134"/>
        <end position="143"/>
    </location>
</feature>
<comment type="caution">
    <text evidence="2">The sequence shown here is derived from an EMBL/GenBank/DDBJ whole genome shotgun (WGS) entry which is preliminary data.</text>
</comment>
<feature type="compositionally biased region" description="Basic and acidic residues" evidence="1">
    <location>
        <begin position="1"/>
        <end position="20"/>
    </location>
</feature>
<reference evidence="2" key="1">
    <citation type="submission" date="2021-06" db="EMBL/GenBank/DDBJ databases">
        <title>Comparative genomics, transcriptomics and evolutionary studies reveal genomic signatures of adaptation to plant cell wall in hemibiotrophic fungi.</title>
        <authorList>
            <consortium name="DOE Joint Genome Institute"/>
            <person name="Baroncelli R."/>
            <person name="Diaz J.F."/>
            <person name="Benocci T."/>
            <person name="Peng M."/>
            <person name="Battaglia E."/>
            <person name="Haridas S."/>
            <person name="Andreopoulos W."/>
            <person name="Labutti K."/>
            <person name="Pangilinan J."/>
            <person name="Floch G.L."/>
            <person name="Makela M.R."/>
            <person name="Henrissat B."/>
            <person name="Grigoriev I.V."/>
            <person name="Crouch J.A."/>
            <person name="De Vries R.P."/>
            <person name="Sukno S.A."/>
            <person name="Thon M.R."/>
        </authorList>
    </citation>
    <scope>NUCLEOTIDE SEQUENCE</scope>
    <source>
        <strain evidence="2">CBS 193.32</strain>
    </source>
</reference>
<gene>
    <name evidence="2" type="ORF">BDP55DRAFT_679788</name>
</gene>
<sequence>MARASDETRRKKKRAERDGARPPSHSVLSWTSSRCQRLLRPLQSRIALLRKIAVAEKAARGQSEPGDEVLNNSLDRQTAKKPKLVDDSNSSRTRRQRPRRTYSKKLADFSEDDNNISSKPTIRSKSLFRHGPKPSSSGMPSVSTPILRKVRRHITTSPSMDLAECLETESSCMRPKTARRGPLDSSMSKLTRLRGTLSPGRCQAYEGILHDLDTLLRSTLLNHPTIGKKSLLSMCLNRVPQCATEIENWEKSQTANNGPVSSIKRMAYSLRVYDELQALGGTDNGWSHLRTLIRAHAVHLLKGVIGEGLLDVSFVRILIDHCKAMEFLHETADLTDALVCFVYSEPPEPRETSKANRQSQLPAYLLDLAGDPIVESHLLETFPLLLLHKRLPVDMVSGRGFGGLWSMAASSVLENRARPSATEFASTGLAILCMNAYPRRQRRSSGLTTESKSAKLTLMSVLGALSAMAMISQDFGSDAPSTSASHRSRTQRVVVHILHQALRLVRSRVGSKEAAYPLLLALFLSSSPKAAHDATRLRLKAAIDSFGLGLSLGRASNIGNNNNSQLLDITVDITCSVAHCCGRATGQPSNSYFAKLCEVVDTLDTPGFASLRGNGAFVLAQKTDDLRDLVFAETLKEDFTENDRMVAANGNFSGFRWEEGISEWIATSPLARRQEHSTRGALPRRRSGRHSTGKDDVRVLADRSEPDPTTEATDKTGPVITASPGPTGDIGDQVGRRLAGKRKRAQSEDHGSRKRDSGAGIDGIDGLDELGMGPENWPRVLGKSGLGSHVAGARKRDGCRRVIRSSETWSRKVLADLGGQTTLNDCGLNDEDELGI</sequence>
<evidence type="ECO:0000313" key="2">
    <source>
        <dbReference type="EMBL" id="KAK1659362.1"/>
    </source>
</evidence>
<dbReference type="AlphaFoldDB" id="A0AAJ0AD02"/>